<protein>
    <submittedName>
        <fullName evidence="1">(Mediterranean fruit fly) hypothetical protein</fullName>
    </submittedName>
</protein>
<sequence>MKNAQGLIVVLKEIEATVDSPSSVQLKKNETHPICGLCSRAMYKLLGIFHLRGV</sequence>
<dbReference type="AlphaFoldDB" id="A0A811USX0"/>
<comment type="caution">
    <text evidence="1">The sequence shown here is derived from an EMBL/GenBank/DDBJ whole genome shotgun (WGS) entry which is preliminary data.</text>
</comment>
<dbReference type="Proteomes" id="UP000606786">
    <property type="component" value="Unassembled WGS sequence"/>
</dbReference>
<organism evidence="1 2">
    <name type="scientific">Ceratitis capitata</name>
    <name type="common">Mediterranean fruit fly</name>
    <name type="synonym">Tephritis capitata</name>
    <dbReference type="NCBI Taxonomy" id="7213"/>
    <lineage>
        <taxon>Eukaryota</taxon>
        <taxon>Metazoa</taxon>
        <taxon>Ecdysozoa</taxon>
        <taxon>Arthropoda</taxon>
        <taxon>Hexapoda</taxon>
        <taxon>Insecta</taxon>
        <taxon>Pterygota</taxon>
        <taxon>Neoptera</taxon>
        <taxon>Endopterygota</taxon>
        <taxon>Diptera</taxon>
        <taxon>Brachycera</taxon>
        <taxon>Muscomorpha</taxon>
        <taxon>Tephritoidea</taxon>
        <taxon>Tephritidae</taxon>
        <taxon>Ceratitis</taxon>
        <taxon>Ceratitis</taxon>
    </lineage>
</organism>
<reference evidence="1" key="1">
    <citation type="submission" date="2020-11" db="EMBL/GenBank/DDBJ databases">
        <authorList>
            <person name="Whitehead M."/>
        </authorList>
    </citation>
    <scope>NUCLEOTIDE SEQUENCE</scope>
    <source>
        <strain evidence="1">EGII</strain>
    </source>
</reference>
<evidence type="ECO:0000313" key="1">
    <source>
        <dbReference type="EMBL" id="CAD7000857.1"/>
    </source>
</evidence>
<name>A0A811USX0_CERCA</name>
<gene>
    <name evidence="1" type="ORF">CCAP1982_LOCUS9331</name>
</gene>
<proteinExistence type="predicted"/>
<dbReference type="EMBL" id="CAJHJT010000023">
    <property type="protein sequence ID" value="CAD7000857.1"/>
    <property type="molecule type" value="Genomic_DNA"/>
</dbReference>
<evidence type="ECO:0000313" key="2">
    <source>
        <dbReference type="Proteomes" id="UP000606786"/>
    </source>
</evidence>
<keyword evidence="2" id="KW-1185">Reference proteome</keyword>
<accession>A0A811USX0</accession>